<evidence type="ECO:0000313" key="9">
    <source>
        <dbReference type="EMBL" id="KAK5706919.1"/>
    </source>
</evidence>
<comment type="caution">
    <text evidence="9">The sequence shown here is derived from an EMBL/GenBank/DDBJ whole genome shotgun (WGS) entry which is preliminary data.</text>
</comment>
<dbReference type="GO" id="GO:0004674">
    <property type="term" value="F:protein serine/threonine kinase activity"/>
    <property type="evidence" value="ECO:0007669"/>
    <property type="project" value="UniProtKB-EC"/>
</dbReference>
<evidence type="ECO:0000256" key="6">
    <source>
        <dbReference type="SAM" id="MobiDB-lite"/>
    </source>
</evidence>
<organism evidence="9 10">
    <name type="scientific">Elasticomyces elasticus</name>
    <dbReference type="NCBI Taxonomy" id="574655"/>
    <lineage>
        <taxon>Eukaryota</taxon>
        <taxon>Fungi</taxon>
        <taxon>Dikarya</taxon>
        <taxon>Ascomycota</taxon>
        <taxon>Pezizomycotina</taxon>
        <taxon>Dothideomycetes</taxon>
        <taxon>Dothideomycetidae</taxon>
        <taxon>Mycosphaerellales</taxon>
        <taxon>Teratosphaeriaceae</taxon>
        <taxon>Elasticomyces</taxon>
    </lineage>
</organism>
<reference evidence="9" key="1">
    <citation type="submission" date="2023-08" db="EMBL/GenBank/DDBJ databases">
        <title>Black Yeasts Isolated from many extreme environments.</title>
        <authorList>
            <person name="Coleine C."/>
            <person name="Stajich J.E."/>
            <person name="Selbmann L."/>
        </authorList>
    </citation>
    <scope>NUCLEOTIDE SEQUENCE</scope>
    <source>
        <strain evidence="9">CCFEE 5810</strain>
    </source>
</reference>
<dbReference type="Proteomes" id="UP001310594">
    <property type="component" value="Unassembled WGS sequence"/>
</dbReference>
<dbReference type="Pfam" id="PF00069">
    <property type="entry name" value="Pkinase"/>
    <property type="match status" value="1"/>
</dbReference>
<name>A0AAN7WCA3_9PEZI</name>
<accession>A0AAN7WCA3</accession>
<evidence type="ECO:0000256" key="1">
    <source>
        <dbReference type="ARBA" id="ARBA00012513"/>
    </source>
</evidence>
<dbReference type="SUPFAM" id="SSF56112">
    <property type="entry name" value="Protein kinase-like (PK-like)"/>
    <property type="match status" value="1"/>
</dbReference>
<feature type="compositionally biased region" description="Polar residues" evidence="6">
    <location>
        <begin position="533"/>
        <end position="543"/>
    </location>
</feature>
<dbReference type="InterPro" id="IPR008271">
    <property type="entry name" value="Ser/Thr_kinase_AS"/>
</dbReference>
<dbReference type="EMBL" id="JAVRQU010000002">
    <property type="protein sequence ID" value="KAK5706919.1"/>
    <property type="molecule type" value="Genomic_DNA"/>
</dbReference>
<dbReference type="InterPro" id="IPR011009">
    <property type="entry name" value="Kinase-like_dom_sf"/>
</dbReference>
<feature type="transmembrane region" description="Helical" evidence="7">
    <location>
        <begin position="62"/>
        <end position="83"/>
    </location>
</feature>
<dbReference type="SMART" id="SM00220">
    <property type="entry name" value="S_TKc"/>
    <property type="match status" value="1"/>
</dbReference>
<keyword evidence="4" id="KW-0418">Kinase</keyword>
<protein>
    <recommendedName>
        <fullName evidence="1">non-specific serine/threonine protein kinase</fullName>
        <ecNumber evidence="1">2.7.11.1</ecNumber>
    </recommendedName>
</protein>
<evidence type="ECO:0000256" key="5">
    <source>
        <dbReference type="ARBA" id="ARBA00022840"/>
    </source>
</evidence>
<gene>
    <name evidence="9" type="ORF">LTR97_001911</name>
</gene>
<dbReference type="GO" id="GO:0005524">
    <property type="term" value="F:ATP binding"/>
    <property type="evidence" value="ECO:0007669"/>
    <property type="project" value="UniProtKB-KW"/>
</dbReference>
<evidence type="ECO:0000256" key="7">
    <source>
        <dbReference type="SAM" id="Phobius"/>
    </source>
</evidence>
<dbReference type="PROSITE" id="PS50011">
    <property type="entry name" value="PROTEIN_KINASE_DOM"/>
    <property type="match status" value="1"/>
</dbReference>
<dbReference type="Gene3D" id="3.30.200.20">
    <property type="entry name" value="Phosphorylase Kinase, domain 1"/>
    <property type="match status" value="1"/>
</dbReference>
<feature type="region of interest" description="Disordered" evidence="6">
    <location>
        <begin position="166"/>
        <end position="210"/>
    </location>
</feature>
<dbReference type="Gene3D" id="1.10.510.10">
    <property type="entry name" value="Transferase(Phosphotransferase) domain 1"/>
    <property type="match status" value="1"/>
</dbReference>
<evidence type="ECO:0000256" key="2">
    <source>
        <dbReference type="ARBA" id="ARBA00022679"/>
    </source>
</evidence>
<dbReference type="CDD" id="cd00180">
    <property type="entry name" value="PKc"/>
    <property type="match status" value="1"/>
</dbReference>
<feature type="region of interest" description="Disordered" evidence="6">
    <location>
        <begin position="530"/>
        <end position="550"/>
    </location>
</feature>
<evidence type="ECO:0000313" key="10">
    <source>
        <dbReference type="Proteomes" id="UP001310594"/>
    </source>
</evidence>
<keyword evidence="7" id="KW-1133">Transmembrane helix</keyword>
<evidence type="ECO:0000259" key="8">
    <source>
        <dbReference type="PROSITE" id="PS50011"/>
    </source>
</evidence>
<keyword evidence="7" id="KW-0812">Transmembrane</keyword>
<keyword evidence="7" id="KW-0472">Membrane</keyword>
<keyword evidence="5" id="KW-0067">ATP-binding</keyword>
<feature type="domain" description="Protein kinase" evidence="8">
    <location>
        <begin position="215"/>
        <end position="499"/>
    </location>
</feature>
<dbReference type="AlphaFoldDB" id="A0AAN7WCA3"/>
<proteinExistence type="predicted"/>
<dbReference type="InterPro" id="IPR000719">
    <property type="entry name" value="Prot_kinase_dom"/>
</dbReference>
<dbReference type="InterPro" id="IPR050660">
    <property type="entry name" value="NEK_Ser/Thr_kinase"/>
</dbReference>
<dbReference type="EC" id="2.7.11.1" evidence="1"/>
<dbReference type="PANTHER" id="PTHR43671">
    <property type="entry name" value="SERINE/THREONINE-PROTEIN KINASE NEK"/>
    <property type="match status" value="1"/>
</dbReference>
<keyword evidence="2" id="KW-0808">Transferase</keyword>
<evidence type="ECO:0000256" key="3">
    <source>
        <dbReference type="ARBA" id="ARBA00022741"/>
    </source>
</evidence>
<dbReference type="PANTHER" id="PTHR43671:SF13">
    <property type="entry name" value="SERINE_THREONINE-PROTEIN KINASE NEK2"/>
    <property type="match status" value="1"/>
</dbReference>
<sequence length="630" mass="70516">MAAPEVLPRRINTIEYNTVHTPGFIDPLAKYKIRGVTIFSCIFKTTPQNPNPHAYMGKGFDIIIFFSIISVIVLIMELINLLNKHMPPRRPLRGESAPLLRSSTPAHISRSWFWPRSEQTPQHNADLETGLSQGYGTFDEVHDEDPEAPQPIPQLVHVTKRAKPFNPAPSSFYSRPASLPSRRATSSPPQSMLLESPTTSQDENEEETSPPAIEYQTLHTFGQSGEGQVRVVKEKSSAELFVIKTIRARTRKDGTIKMPNEVAMLTLYLEDHLNILQCYDYSYERTPDNTFCHMVLEYCSGGDLFDSCAHWRKLQYYQGKHVPEMFLMHFLISVAETLAYIHLERGIIHRDIKLSNFTIRPGTLRYGLPDIVLCDWGFSCFESESLGICGTPGVYPSEFLPLLKLRKNDPVAWENMKTWNAKYMSYGSDMYCLGATLYDLIFNDGFDNTRMTYSPTELAQRFSRGPYTQSPWILDILTRCLAEDPMDRMTTAELVHAAIEMKEALTIMGDAGVRMPANSWPKMQLDCDRVQAPPQSSKHTSAGASAGEEAPVVGSSESFPLCWCENHGAMSLRRPKLGCETSQSMTYRPRPGARTIVSEEAAGAGAGADDMTDADMDMGMQAGQMVACAA</sequence>
<feature type="region of interest" description="Disordered" evidence="6">
    <location>
        <begin position="119"/>
        <end position="151"/>
    </location>
</feature>
<evidence type="ECO:0000256" key="4">
    <source>
        <dbReference type="ARBA" id="ARBA00022777"/>
    </source>
</evidence>
<keyword evidence="3" id="KW-0547">Nucleotide-binding</keyword>
<dbReference type="PROSITE" id="PS00108">
    <property type="entry name" value="PROTEIN_KINASE_ST"/>
    <property type="match status" value="1"/>
</dbReference>